<evidence type="ECO:0000256" key="1">
    <source>
        <dbReference type="ARBA" id="ARBA00004141"/>
    </source>
</evidence>
<evidence type="ECO:0000256" key="7">
    <source>
        <dbReference type="SAM" id="Phobius"/>
    </source>
</evidence>
<dbReference type="OMA" id="WFYAGNL"/>
<keyword evidence="3 7" id="KW-0812">Transmembrane</keyword>
<feature type="transmembrane region" description="Helical" evidence="7">
    <location>
        <begin position="325"/>
        <end position="342"/>
    </location>
</feature>
<protein>
    <submittedName>
        <fullName evidence="8">MFS general substrate transporter</fullName>
    </submittedName>
</protein>
<dbReference type="PANTHER" id="PTHR43791">
    <property type="entry name" value="PERMEASE-RELATED"/>
    <property type="match status" value="1"/>
</dbReference>
<proteinExistence type="predicted"/>
<dbReference type="OrthoDB" id="6730379at2759"/>
<dbReference type="InterPro" id="IPR036259">
    <property type="entry name" value="MFS_trans_sf"/>
</dbReference>
<dbReference type="RefSeq" id="XP_040624360.1">
    <property type="nucleotide sequence ID" value="XM_040775545.1"/>
</dbReference>
<feature type="transmembrane region" description="Helical" evidence="7">
    <location>
        <begin position="286"/>
        <end position="305"/>
    </location>
</feature>
<dbReference type="SUPFAM" id="SSF103473">
    <property type="entry name" value="MFS general substrate transporter"/>
    <property type="match status" value="1"/>
</dbReference>
<keyword evidence="5 7" id="KW-0472">Membrane</keyword>
<dbReference type="PANTHER" id="PTHR43791:SF40">
    <property type="entry name" value="THIAMINE PATHWAY TRANSPORTER THI73"/>
    <property type="match status" value="1"/>
</dbReference>
<dbReference type="EMBL" id="JH795877">
    <property type="protein sequence ID" value="EJT97462.1"/>
    <property type="molecule type" value="Genomic_DNA"/>
</dbReference>
<dbReference type="GO" id="GO:0022857">
    <property type="term" value="F:transmembrane transporter activity"/>
    <property type="evidence" value="ECO:0007669"/>
    <property type="project" value="InterPro"/>
</dbReference>
<dbReference type="InterPro" id="IPR011701">
    <property type="entry name" value="MFS"/>
</dbReference>
<evidence type="ECO:0000256" key="5">
    <source>
        <dbReference type="ARBA" id="ARBA00023136"/>
    </source>
</evidence>
<feature type="transmembrane region" description="Helical" evidence="7">
    <location>
        <begin position="444"/>
        <end position="465"/>
    </location>
</feature>
<keyword evidence="4 7" id="KW-1133">Transmembrane helix</keyword>
<feature type="transmembrane region" description="Helical" evidence="7">
    <location>
        <begin position="154"/>
        <end position="174"/>
    </location>
</feature>
<dbReference type="GeneID" id="63690607"/>
<comment type="subcellular location">
    <subcellularLocation>
        <location evidence="1">Membrane</location>
        <topology evidence="1">Multi-pass membrane protein</topology>
    </subcellularLocation>
</comment>
<feature type="transmembrane region" description="Helical" evidence="7">
    <location>
        <begin position="87"/>
        <end position="110"/>
    </location>
</feature>
<feature type="transmembrane region" description="Helical" evidence="7">
    <location>
        <begin position="186"/>
        <end position="205"/>
    </location>
</feature>
<feature type="region of interest" description="Disordered" evidence="6">
    <location>
        <begin position="481"/>
        <end position="505"/>
    </location>
</feature>
<evidence type="ECO:0000256" key="4">
    <source>
        <dbReference type="ARBA" id="ARBA00022989"/>
    </source>
</evidence>
<dbReference type="AlphaFoldDB" id="M5G103"/>
<accession>M5G103</accession>
<dbReference type="HOGENOM" id="CLU_001265_0_5_1"/>
<feature type="transmembrane region" description="Helical" evidence="7">
    <location>
        <begin position="377"/>
        <end position="398"/>
    </location>
</feature>
<name>M5G103_DACPD</name>
<evidence type="ECO:0000313" key="8">
    <source>
        <dbReference type="EMBL" id="EJT97462.1"/>
    </source>
</evidence>
<evidence type="ECO:0000256" key="6">
    <source>
        <dbReference type="SAM" id="MobiDB-lite"/>
    </source>
</evidence>
<gene>
    <name evidence="8" type="ORF">DACRYDRAFT_59207</name>
</gene>
<organism evidence="8 9">
    <name type="scientific">Dacryopinax primogenitus (strain DJM 731)</name>
    <name type="common">Brown rot fungus</name>
    <dbReference type="NCBI Taxonomy" id="1858805"/>
    <lineage>
        <taxon>Eukaryota</taxon>
        <taxon>Fungi</taxon>
        <taxon>Dikarya</taxon>
        <taxon>Basidiomycota</taxon>
        <taxon>Agaricomycotina</taxon>
        <taxon>Dacrymycetes</taxon>
        <taxon>Dacrymycetales</taxon>
        <taxon>Dacrymycetaceae</taxon>
        <taxon>Dacryopinax</taxon>
    </lineage>
</organism>
<feature type="transmembrane region" description="Helical" evidence="7">
    <location>
        <begin position="410"/>
        <end position="432"/>
    </location>
</feature>
<evidence type="ECO:0000256" key="2">
    <source>
        <dbReference type="ARBA" id="ARBA00022448"/>
    </source>
</evidence>
<sequence>MEDEEKIFVDAEAAVAALPVLDEASEVETADGDDALKLVGTHVHQFDDKYYARLRRKIDWHIMPILVFVYFTQFLDKNILSYASIMGFPVTGIWYNDVAQAFYMGFLVWMFPTQYLAQKFPLAKYLGAHIIVWGGSVMLHAVCYNFSGFYALRFFLGVLEACVSPTLILIVTMWYKQNERATRIGWFYAGNLSTSVVGGGVAYGITFYEGAIDAWKLLYLVLGALAITCGIIVVAWLPDSPITARFLSEEERIAALERVRLDQGGTHNKHIKKYQIIETFRDIRTWIMFLIIMCIGIPNGGNSAFSNIITKSFGWTSRQSLLLDMPRAAIGGFAVVAVGWLSDRINDRMTLIIIFTLPTLIGMIIMTTMQYSGQRGVLQFAQLFQNLSAPGFPLCYAWNASNTGGHTKKVTVNSFTLFTFGVGSVVGTYIFLPANAPGYIQGKAAIVVLTAIMMFCGVAMAYVNVRWNREKRMQLEKLKQEKGWTEEDVEREREKAAFLDLTDRE</sequence>
<dbReference type="STRING" id="1858805.M5G103"/>
<dbReference type="Pfam" id="PF07690">
    <property type="entry name" value="MFS_1"/>
    <property type="match status" value="1"/>
</dbReference>
<evidence type="ECO:0000313" key="9">
    <source>
        <dbReference type="Proteomes" id="UP000030653"/>
    </source>
</evidence>
<dbReference type="GO" id="GO:0016020">
    <property type="term" value="C:membrane"/>
    <property type="evidence" value="ECO:0007669"/>
    <property type="project" value="UniProtKB-SubCell"/>
</dbReference>
<evidence type="ECO:0000256" key="3">
    <source>
        <dbReference type="ARBA" id="ARBA00022692"/>
    </source>
</evidence>
<keyword evidence="9" id="KW-1185">Reference proteome</keyword>
<reference evidence="8 9" key="1">
    <citation type="journal article" date="2012" name="Science">
        <title>The Paleozoic origin of enzymatic lignin decomposition reconstructed from 31 fungal genomes.</title>
        <authorList>
            <person name="Floudas D."/>
            <person name="Binder M."/>
            <person name="Riley R."/>
            <person name="Barry K."/>
            <person name="Blanchette R.A."/>
            <person name="Henrissat B."/>
            <person name="Martinez A.T."/>
            <person name="Otillar R."/>
            <person name="Spatafora J.W."/>
            <person name="Yadav J.S."/>
            <person name="Aerts A."/>
            <person name="Benoit I."/>
            <person name="Boyd A."/>
            <person name="Carlson A."/>
            <person name="Copeland A."/>
            <person name="Coutinho P.M."/>
            <person name="de Vries R.P."/>
            <person name="Ferreira P."/>
            <person name="Findley K."/>
            <person name="Foster B."/>
            <person name="Gaskell J."/>
            <person name="Glotzer D."/>
            <person name="Gorecki P."/>
            <person name="Heitman J."/>
            <person name="Hesse C."/>
            <person name="Hori C."/>
            <person name="Igarashi K."/>
            <person name="Jurgens J.A."/>
            <person name="Kallen N."/>
            <person name="Kersten P."/>
            <person name="Kohler A."/>
            <person name="Kuees U."/>
            <person name="Kumar T.K.A."/>
            <person name="Kuo A."/>
            <person name="LaButti K."/>
            <person name="Larrondo L.F."/>
            <person name="Lindquist E."/>
            <person name="Ling A."/>
            <person name="Lombard V."/>
            <person name="Lucas S."/>
            <person name="Lundell T."/>
            <person name="Martin R."/>
            <person name="McLaughlin D.J."/>
            <person name="Morgenstern I."/>
            <person name="Morin E."/>
            <person name="Murat C."/>
            <person name="Nagy L.G."/>
            <person name="Nolan M."/>
            <person name="Ohm R.A."/>
            <person name="Patyshakuliyeva A."/>
            <person name="Rokas A."/>
            <person name="Ruiz-Duenas F.J."/>
            <person name="Sabat G."/>
            <person name="Salamov A."/>
            <person name="Samejima M."/>
            <person name="Schmutz J."/>
            <person name="Slot J.C."/>
            <person name="St John F."/>
            <person name="Stenlid J."/>
            <person name="Sun H."/>
            <person name="Sun S."/>
            <person name="Syed K."/>
            <person name="Tsang A."/>
            <person name="Wiebenga A."/>
            <person name="Young D."/>
            <person name="Pisabarro A."/>
            <person name="Eastwood D.C."/>
            <person name="Martin F."/>
            <person name="Cullen D."/>
            <person name="Grigoriev I.V."/>
            <person name="Hibbett D.S."/>
        </authorList>
    </citation>
    <scope>NUCLEOTIDE SEQUENCE [LARGE SCALE GENOMIC DNA]</scope>
    <source>
        <strain evidence="8 9">DJM-731 SS1</strain>
    </source>
</reference>
<dbReference type="Gene3D" id="1.20.1250.20">
    <property type="entry name" value="MFS general substrate transporter like domains"/>
    <property type="match status" value="2"/>
</dbReference>
<feature type="transmembrane region" description="Helical" evidence="7">
    <location>
        <begin position="349"/>
        <end position="371"/>
    </location>
</feature>
<feature type="transmembrane region" description="Helical" evidence="7">
    <location>
        <begin position="58"/>
        <end position="75"/>
    </location>
</feature>
<feature type="transmembrane region" description="Helical" evidence="7">
    <location>
        <begin position="217"/>
        <end position="237"/>
    </location>
</feature>
<keyword evidence="2" id="KW-0813">Transport</keyword>
<dbReference type="Proteomes" id="UP000030653">
    <property type="component" value="Unassembled WGS sequence"/>
</dbReference>
<feature type="transmembrane region" description="Helical" evidence="7">
    <location>
        <begin position="122"/>
        <end position="142"/>
    </location>
</feature>